<dbReference type="RefSeq" id="WP_239368273.1">
    <property type="nucleotide sequence ID" value="NZ_JAKREW010000022.1"/>
</dbReference>
<comment type="caution">
    <text evidence="2">The sequence shown here is derived from an EMBL/GenBank/DDBJ whole genome shotgun (WGS) entry which is preliminary data.</text>
</comment>
<feature type="signal peptide" evidence="1">
    <location>
        <begin position="1"/>
        <end position="28"/>
    </location>
</feature>
<evidence type="ECO:0000313" key="3">
    <source>
        <dbReference type="Proteomes" id="UP001201701"/>
    </source>
</evidence>
<dbReference type="EMBL" id="JAKREW010000022">
    <property type="protein sequence ID" value="MCG7507279.1"/>
    <property type="molecule type" value="Genomic_DNA"/>
</dbReference>
<proteinExistence type="predicted"/>
<dbReference type="PROSITE" id="PS51318">
    <property type="entry name" value="TAT"/>
    <property type="match status" value="1"/>
</dbReference>
<dbReference type="Proteomes" id="UP001201701">
    <property type="component" value="Unassembled WGS sequence"/>
</dbReference>
<dbReference type="InterPro" id="IPR006311">
    <property type="entry name" value="TAT_signal"/>
</dbReference>
<keyword evidence="3" id="KW-1185">Reference proteome</keyword>
<reference evidence="2 3" key="1">
    <citation type="submission" date="2022-02" db="EMBL/GenBank/DDBJ databases">
        <title>Draft genome sequence of Mezorhizobium retamae strain IRAMC:0171 isolated from Retama raetam nodules.</title>
        <authorList>
            <person name="Bengaied R."/>
            <person name="Sbissi I."/>
            <person name="Huber K."/>
            <person name="Ghodbane F."/>
            <person name="Nouioui I."/>
            <person name="Tarhouni M."/>
            <person name="Gtari M."/>
        </authorList>
    </citation>
    <scope>NUCLEOTIDE SEQUENCE [LARGE SCALE GENOMIC DNA]</scope>
    <source>
        <strain evidence="2 3">IRAMC:0171</strain>
    </source>
</reference>
<gene>
    <name evidence="2" type="ORF">L4923_19795</name>
</gene>
<evidence type="ECO:0000313" key="2">
    <source>
        <dbReference type="EMBL" id="MCG7507279.1"/>
    </source>
</evidence>
<accession>A0ABS9QIJ8</accession>
<protein>
    <submittedName>
        <fullName evidence="2">Protamine-2 (Modular protein)</fullName>
    </submittedName>
</protein>
<name>A0ABS9QIJ8_9HYPH</name>
<feature type="chain" id="PRO_5045915692" evidence="1">
    <location>
        <begin position="29"/>
        <end position="106"/>
    </location>
</feature>
<organism evidence="2 3">
    <name type="scientific">Mesorhizobium retamae</name>
    <dbReference type="NCBI Taxonomy" id="2912854"/>
    <lineage>
        <taxon>Bacteria</taxon>
        <taxon>Pseudomonadati</taxon>
        <taxon>Pseudomonadota</taxon>
        <taxon>Alphaproteobacteria</taxon>
        <taxon>Hyphomicrobiales</taxon>
        <taxon>Phyllobacteriaceae</taxon>
        <taxon>Mesorhizobium</taxon>
    </lineage>
</organism>
<sequence length="106" mass="12443">MDRRLFLTGILGVAGAAVVATAMRPAQAVAGVPAARGGILDELEQSHAEAAVLDDENDADAELVYHRPWHRPGRRPWRRPRWRRVCRRVWRRGRWRVRCWRERVWR</sequence>
<evidence type="ECO:0000256" key="1">
    <source>
        <dbReference type="SAM" id="SignalP"/>
    </source>
</evidence>
<keyword evidence="1" id="KW-0732">Signal</keyword>